<dbReference type="AlphaFoldDB" id="D3G1C5"/>
<dbReference type="KEGG" id="bpf:BpOF4_20779"/>
<proteinExistence type="predicted"/>
<accession>D3G1C5</accession>
<name>D3G1C5_ALKPO</name>
<keyword evidence="1" id="KW-0614">Plasmid</keyword>
<protein>
    <submittedName>
        <fullName evidence="1">Uncharacterized protein</fullName>
    </submittedName>
</protein>
<dbReference type="HOGENOM" id="CLU_2551297_0_0_9"/>
<keyword evidence="2" id="KW-1185">Reference proteome</keyword>
<reference evidence="1 2" key="1">
    <citation type="journal article" date="2011" name="Environ. Microbiol.">
        <title>Genome of alkaliphilic Bacillus pseudofirmus OF4 reveals adaptations that support the ability to grow in an external pH range from 7.5 to 11.4.</title>
        <authorList>
            <person name="Janto B."/>
            <person name="Ahmed A."/>
            <person name="Ito M."/>
            <person name="Liu J."/>
            <person name="Hicks D.B."/>
            <person name="Pagni S."/>
            <person name="Fackelmayer O.J."/>
            <person name="Smith T.A."/>
            <person name="Earl J."/>
            <person name="Elbourne L.D."/>
            <person name="Hassan K."/>
            <person name="Paulsen I.T."/>
            <person name="Kolsto A.B."/>
            <person name="Tourasse N.J."/>
            <person name="Ehrlich G.D."/>
            <person name="Boissy R."/>
            <person name="Ivey D.M."/>
            <person name="Li G."/>
            <person name="Xue Y."/>
            <person name="Ma Y."/>
            <person name="Hu F.Z."/>
            <person name="Krulwich T.A."/>
        </authorList>
    </citation>
    <scope>NUCLEOTIDE SEQUENCE [LARGE SCALE GENOMIC DNA]</scope>
    <source>
        <strain evidence="2">ATCC BAA-2126 / JCM 17055 / OF4</strain>
    </source>
</reference>
<dbReference type="RefSeq" id="WP_012961063.1">
    <property type="nucleotide sequence ID" value="NC_013792.1"/>
</dbReference>
<evidence type="ECO:0000313" key="1">
    <source>
        <dbReference type="EMBL" id="ADC52151.1"/>
    </source>
</evidence>
<sequence>MGRLINTVKHLINLGVTTDIEVASYYLDLSVRKENDLYYDLKLIIRDLENLKPFGLSRDLKALLEIYKANQFEKNKNKPLNE</sequence>
<gene>
    <name evidence="1" type="ordered locus">BpOF4_20779</name>
</gene>
<dbReference type="EMBL" id="CP001879">
    <property type="protein sequence ID" value="ADC52151.1"/>
    <property type="molecule type" value="Genomic_DNA"/>
</dbReference>
<organism evidence="1 2">
    <name type="scientific">Alkalihalophilus pseudofirmus (strain ATCC BAA-2126 / JCM 17055 / OF4)</name>
    <name type="common">Bacillus pseudofirmus</name>
    <dbReference type="NCBI Taxonomy" id="398511"/>
    <lineage>
        <taxon>Bacteria</taxon>
        <taxon>Bacillati</taxon>
        <taxon>Bacillota</taxon>
        <taxon>Bacilli</taxon>
        <taxon>Bacillales</taxon>
        <taxon>Bacillaceae</taxon>
        <taxon>Alkalihalophilus</taxon>
    </lineage>
</organism>
<dbReference type="Proteomes" id="UP000001544">
    <property type="component" value="Plasmid pBpOF4-01"/>
</dbReference>
<geneLocation type="plasmid" evidence="1 2">
    <name>pBpOF4-01</name>
</geneLocation>
<evidence type="ECO:0000313" key="2">
    <source>
        <dbReference type="Proteomes" id="UP000001544"/>
    </source>
</evidence>